<name>A0A4V3UMV4_9EURO</name>
<evidence type="ECO:0000313" key="2">
    <source>
        <dbReference type="EMBL" id="THC88774.1"/>
    </source>
</evidence>
<accession>A0A4V3UMV4</accession>
<evidence type="ECO:0000313" key="4">
    <source>
        <dbReference type="Proteomes" id="UP000324241"/>
    </source>
</evidence>
<dbReference type="RefSeq" id="XP_033425180.1">
    <property type="nucleotide sequence ID" value="XM_033571865.1"/>
</dbReference>
<reference evidence="1 4" key="2">
    <citation type="submission" date="2019-08" db="EMBL/GenBank/DDBJ databases">
        <title>The genome sequence of a newly discovered highly antifungal drug resistant Aspergillus species, Aspergillus tanneri NIH 1004.</title>
        <authorList>
            <person name="Mounaud S."/>
            <person name="Singh I."/>
            <person name="Joardar V."/>
            <person name="Pakala S."/>
            <person name="Pakala S."/>
            <person name="Venepally P."/>
            <person name="Chung J.K."/>
            <person name="Losada L."/>
            <person name="Nierman W.C."/>
        </authorList>
    </citation>
    <scope>NUCLEOTIDE SEQUENCE [LARGE SCALE GENOMIC DNA]</scope>
    <source>
        <strain evidence="1 4">NIH1004</strain>
    </source>
</reference>
<keyword evidence="3" id="KW-1185">Reference proteome</keyword>
<dbReference type="OrthoDB" id="2549237at2759"/>
<dbReference type="Proteomes" id="UP000308092">
    <property type="component" value="Unassembled WGS sequence"/>
</dbReference>
<dbReference type="EMBL" id="SOSA01000772">
    <property type="protein sequence ID" value="THC88774.1"/>
    <property type="molecule type" value="Genomic_DNA"/>
</dbReference>
<dbReference type="VEuPathDB" id="FungiDB:EYZ11_011780"/>
<dbReference type="STRING" id="1220188.A0A4V3UMV4"/>
<dbReference type="InterPro" id="IPR016024">
    <property type="entry name" value="ARM-type_fold"/>
</dbReference>
<dbReference type="GeneID" id="54329942"/>
<reference evidence="2 3" key="1">
    <citation type="submission" date="2019-03" db="EMBL/GenBank/DDBJ databases">
        <title>The genome sequence of a newly discovered highly antifungal drug resistant Aspergillus species, Aspergillus tanneri NIH 1004.</title>
        <authorList>
            <person name="Mounaud S."/>
            <person name="Singh I."/>
            <person name="Joardar V."/>
            <person name="Pakala S."/>
            <person name="Pakala S."/>
            <person name="Venepally P."/>
            <person name="Hoover J."/>
            <person name="Nierman W."/>
            <person name="Chung J."/>
            <person name="Losada L."/>
        </authorList>
    </citation>
    <scope>NUCLEOTIDE SEQUENCE [LARGE SCALE GENOMIC DNA]</scope>
    <source>
        <strain evidence="2 3">NIH1004</strain>
    </source>
</reference>
<sequence>MAANSMVFTTGFGPKEAVDYFRSLLTEEVSEAQVYESNRYLLKCVHSGAITPKIFTIWLFLAHSRFPSILQSALRDRYSRGVRQAGINVFKCAMKTDNWWEKGWNALGGTTCLKEIFEELSLQEAKMLARAIGVCSNAQDASKSQAVNALLQLLIPNFFESASAQVRSSSSRQLLGMNDLAPLFNASSDTTLVKAFSTDRPDDFINPLIRALLNSHMPLLREIVVGSVPAYPPLRRRLLHSHLSAILTSSEPYEPKISRGWQAPIPAMGVALDLIESVRGKSAMSSPVSWDTQILCIGKTLTIARRLKVPFDQILALLERVLPVLDHSQRHLHEWTPLIHGLIRFWGMAAFPAAYIESSSNARAARHREALHPSRPQKAHKDSLEILLRMIFGTMLKTELTSCIVTLFSYVVEEAKLPLLKIICKHLRGLEIDLDQPTPSKNEDELLPWNTSFLMSLSGQDARWLFERAARLSPTKCLLTTIPFDRPPAGEDSSSFQESLFQVHLESTNKEQVAGNGSVTLQFIEHVKLKAVKARDANDRLQWARLTISIAVMSKDVKILKDVIYWTSRFLRDPFVGPSLASKTYEAGVASVLSCVALSTLRHLSSREELEANVGIADAVLHHLIEQALLVLHEPWYKSFQEGKFGGLLKLIVSYRIDAVDLLCQRGLGTEKEVVASLFDKLVPILLEYESVGITEGYESLGWGRLDGPLENIRCPQKQTTEVLRLLDSLAQQRDCLWARQRLLRNPQTASFPEGLPRGLPLQYLFPSKRWTMAVMKSKEVGSFITERVREVVFCDANTILQKINQEDHRIGPFVDSLKFAIEIYIGEGPVEEQSARILEIWKHYSEKIPSSAGHTESFRSYLCSFARSRSLHKVARIIDPPQMPSLDIFQMSHDSLSFEWDPRSTDIRRSSPDHWEETLLQHQFFAIKQQGSLEAIILAYSHPNAWQSTMKAKAFNIWRPKYGPQRLSFQHGEALIVSALLFLNNLTRNSQRLLSKPFPEDSDILRYPPVHLDYEFLAAIGDQGEAADAALSVLSGLVRVVPPNLLYELSLSLLETLDELESTSPKYPLVQRCAYKTIALLRRSDKPQLAATLGMKALELFPKASSWHRMAFPSSLPKALSRKTAELTMRSFTSYIFEALRKQKTLAKDENASIKITTVKMLGTMLAENKFGMSPSFIVGALKDLFNASNHVDVRVTVCTALLSVLEKYDDADEAYEVFTSFASYAASPSENNESGSWLQSEQAQLPRVDSQRPLLELFTKTAYCKLPGKYLEQYTYKTLLPLVEESTRQHNRWMHQFLSPLELTSEELSVTDFGPFAADLIEVVMDLWSEYLPRGYLLKHRSWALGYLDCMKLRNINSKLTEQDRSWRTTNAGGHWREFFDIQIKTKSSHTLSWILQNGINSKVPNGITHEAIAEEIVERAAVFIRNPFKCVHSRIEVSLEPFTTMLSALQASDPVQRAKVLPTLERVIADVHGLRTVEWNNGTRRCPPILPPKLQLQTLLLPFPHFHKETPSRYGTFISRVLSLIEETASSPACIADRSFLLEAMDLVSKDDARQCALGFGRGYESSTNVIAQHLRVWLAQVLLLRFKLTKNERDAEVREMIFQWKSSSNESIRSIGWSTDPQAI</sequence>
<organism evidence="2 3">
    <name type="scientific">Aspergillus tanneri</name>
    <dbReference type="NCBI Taxonomy" id="1220188"/>
    <lineage>
        <taxon>Eukaryota</taxon>
        <taxon>Fungi</taxon>
        <taxon>Dikarya</taxon>
        <taxon>Ascomycota</taxon>
        <taxon>Pezizomycotina</taxon>
        <taxon>Eurotiomycetes</taxon>
        <taxon>Eurotiomycetidae</taxon>
        <taxon>Eurotiales</taxon>
        <taxon>Aspergillaceae</taxon>
        <taxon>Aspergillus</taxon>
        <taxon>Aspergillus subgen. Circumdati</taxon>
    </lineage>
</organism>
<gene>
    <name evidence="1" type="ORF">ATNIH1004_007240</name>
    <name evidence="2" type="ORF">EYZ11_011780</name>
</gene>
<proteinExistence type="predicted"/>
<comment type="caution">
    <text evidence="2">The sequence shown here is derived from an EMBL/GenBank/DDBJ whole genome shotgun (WGS) entry which is preliminary data.</text>
</comment>
<evidence type="ECO:0000313" key="1">
    <source>
        <dbReference type="EMBL" id="KAA8645819.1"/>
    </source>
</evidence>
<protein>
    <submittedName>
        <fullName evidence="2">Uncharacterized protein</fullName>
    </submittedName>
</protein>
<dbReference type="Proteomes" id="UP000324241">
    <property type="component" value="Unassembled WGS sequence"/>
</dbReference>
<dbReference type="EMBL" id="QUQM01000007">
    <property type="protein sequence ID" value="KAA8645819.1"/>
    <property type="molecule type" value="Genomic_DNA"/>
</dbReference>
<dbReference type="SUPFAM" id="SSF48371">
    <property type="entry name" value="ARM repeat"/>
    <property type="match status" value="1"/>
</dbReference>
<evidence type="ECO:0000313" key="3">
    <source>
        <dbReference type="Proteomes" id="UP000308092"/>
    </source>
</evidence>